<name>A0A418M698_9BACT</name>
<reference evidence="2 3" key="1">
    <citation type="submission" date="2018-08" db="EMBL/GenBank/DDBJ databases">
        <title>Fibrisoma montanum sp. nov., isolated from Danxia mountain soil.</title>
        <authorList>
            <person name="Huang Y."/>
        </authorList>
    </citation>
    <scope>NUCLEOTIDE SEQUENCE [LARGE SCALE GENOMIC DNA]</scope>
    <source>
        <strain evidence="2 3">HYT19</strain>
    </source>
</reference>
<comment type="caution">
    <text evidence="2">The sequence shown here is derived from an EMBL/GenBank/DDBJ whole genome shotgun (WGS) entry which is preliminary data.</text>
</comment>
<dbReference type="Proteomes" id="UP000283523">
    <property type="component" value="Unassembled WGS sequence"/>
</dbReference>
<gene>
    <name evidence="2" type="ORF">DYU11_18475</name>
</gene>
<dbReference type="EMBL" id="QXED01000005">
    <property type="protein sequence ID" value="RIV21392.1"/>
    <property type="molecule type" value="Genomic_DNA"/>
</dbReference>
<accession>A0A418M698</accession>
<proteinExistence type="predicted"/>
<evidence type="ECO:0000313" key="2">
    <source>
        <dbReference type="EMBL" id="RIV21392.1"/>
    </source>
</evidence>
<dbReference type="RefSeq" id="WP_119669186.1">
    <property type="nucleotide sequence ID" value="NZ_QXED01000005.1"/>
</dbReference>
<sequence>MIAQISSETVVSLTLSQLIAVLVSLGTLITFLVAATRYVERYRIQLTQNQADISELTRVVKAQQEQIGRLSEQVATFFKMFQSKSKTTPTRRPGDKPNV</sequence>
<keyword evidence="1" id="KW-1133">Transmembrane helix</keyword>
<keyword evidence="1" id="KW-0812">Transmembrane</keyword>
<keyword evidence="3" id="KW-1185">Reference proteome</keyword>
<feature type="transmembrane region" description="Helical" evidence="1">
    <location>
        <begin position="15"/>
        <end position="35"/>
    </location>
</feature>
<organism evidence="2 3">
    <name type="scientific">Fibrisoma montanum</name>
    <dbReference type="NCBI Taxonomy" id="2305895"/>
    <lineage>
        <taxon>Bacteria</taxon>
        <taxon>Pseudomonadati</taxon>
        <taxon>Bacteroidota</taxon>
        <taxon>Cytophagia</taxon>
        <taxon>Cytophagales</taxon>
        <taxon>Spirosomataceae</taxon>
        <taxon>Fibrisoma</taxon>
    </lineage>
</organism>
<keyword evidence="1" id="KW-0472">Membrane</keyword>
<protein>
    <submittedName>
        <fullName evidence="2">Uncharacterized protein</fullName>
    </submittedName>
</protein>
<evidence type="ECO:0000313" key="3">
    <source>
        <dbReference type="Proteomes" id="UP000283523"/>
    </source>
</evidence>
<evidence type="ECO:0000256" key="1">
    <source>
        <dbReference type="SAM" id="Phobius"/>
    </source>
</evidence>
<dbReference type="AlphaFoldDB" id="A0A418M698"/>